<reference evidence="1" key="2">
    <citation type="submission" date="2025-03" db="EMBL/GenBank/DDBJ databases">
        <authorList>
            <consortium name="ELIXIR-Norway"/>
            <consortium name="Elixir Norway"/>
        </authorList>
    </citation>
    <scope>NUCLEOTIDE SEQUENCE</scope>
</reference>
<accession>A0AC60A7G7</accession>
<feature type="non-terminal residue" evidence="1">
    <location>
        <position position="56"/>
    </location>
</feature>
<feature type="non-terminal residue" evidence="1">
    <location>
        <position position="1"/>
    </location>
</feature>
<dbReference type="Proteomes" id="UP001162501">
    <property type="component" value="Chromosome 9"/>
</dbReference>
<evidence type="ECO:0000313" key="1">
    <source>
        <dbReference type="EMBL" id="CAN0568780.1"/>
    </source>
</evidence>
<sequence length="56" mass="6198">MQDNCKGSTLSYKGWFQQKQSSTVLGRPHIKPAGVAQKRRSRSTEESATETTTSPN</sequence>
<proteinExistence type="predicted"/>
<evidence type="ECO:0000313" key="2">
    <source>
        <dbReference type="Proteomes" id="UP001162501"/>
    </source>
</evidence>
<protein>
    <submittedName>
        <fullName evidence="1">Uncharacterized protein</fullName>
    </submittedName>
</protein>
<gene>
    <name evidence="1" type="ORF">MRATA1EN22A_LOCUS27864</name>
</gene>
<dbReference type="EMBL" id="OX596093">
    <property type="protein sequence ID" value="CAN0568780.1"/>
    <property type="molecule type" value="Genomic_DNA"/>
</dbReference>
<name>A0AC60A7G7_RANTA</name>
<organism evidence="1 2">
    <name type="scientific">Rangifer tarandus platyrhynchus</name>
    <name type="common">Svalbard reindeer</name>
    <dbReference type="NCBI Taxonomy" id="3082113"/>
    <lineage>
        <taxon>Eukaryota</taxon>
        <taxon>Metazoa</taxon>
        <taxon>Chordata</taxon>
        <taxon>Craniata</taxon>
        <taxon>Vertebrata</taxon>
        <taxon>Euteleostomi</taxon>
        <taxon>Mammalia</taxon>
        <taxon>Eutheria</taxon>
        <taxon>Laurasiatheria</taxon>
        <taxon>Artiodactyla</taxon>
        <taxon>Ruminantia</taxon>
        <taxon>Pecora</taxon>
        <taxon>Cervidae</taxon>
        <taxon>Odocoileinae</taxon>
        <taxon>Rangifer</taxon>
    </lineage>
</organism>
<reference evidence="1" key="1">
    <citation type="submission" date="2023-05" db="EMBL/GenBank/DDBJ databases">
        <authorList>
            <consortium name="ELIXIR-Norway"/>
        </authorList>
    </citation>
    <scope>NUCLEOTIDE SEQUENCE</scope>
</reference>